<proteinExistence type="predicted"/>
<reference evidence="1 2" key="1">
    <citation type="journal article" date="2019" name="Commun. Biol.">
        <title>The bagworm genome reveals a unique fibroin gene that provides high tensile strength.</title>
        <authorList>
            <person name="Kono N."/>
            <person name="Nakamura H."/>
            <person name="Ohtoshi R."/>
            <person name="Tomita M."/>
            <person name="Numata K."/>
            <person name="Arakawa K."/>
        </authorList>
    </citation>
    <scope>NUCLEOTIDE SEQUENCE [LARGE SCALE GENOMIC DNA]</scope>
</reference>
<organism evidence="1 2">
    <name type="scientific">Eumeta variegata</name>
    <name type="common">Bagworm moth</name>
    <name type="synonym">Eumeta japonica</name>
    <dbReference type="NCBI Taxonomy" id="151549"/>
    <lineage>
        <taxon>Eukaryota</taxon>
        <taxon>Metazoa</taxon>
        <taxon>Ecdysozoa</taxon>
        <taxon>Arthropoda</taxon>
        <taxon>Hexapoda</taxon>
        <taxon>Insecta</taxon>
        <taxon>Pterygota</taxon>
        <taxon>Neoptera</taxon>
        <taxon>Endopterygota</taxon>
        <taxon>Lepidoptera</taxon>
        <taxon>Glossata</taxon>
        <taxon>Ditrysia</taxon>
        <taxon>Tineoidea</taxon>
        <taxon>Psychidae</taxon>
        <taxon>Oiketicinae</taxon>
        <taxon>Eumeta</taxon>
    </lineage>
</organism>
<protein>
    <submittedName>
        <fullName evidence="1">Uncharacterized protein</fullName>
    </submittedName>
</protein>
<evidence type="ECO:0000313" key="1">
    <source>
        <dbReference type="EMBL" id="GBP15423.1"/>
    </source>
</evidence>
<gene>
    <name evidence="1" type="ORF">EVAR_80593_1</name>
</gene>
<evidence type="ECO:0000313" key="2">
    <source>
        <dbReference type="Proteomes" id="UP000299102"/>
    </source>
</evidence>
<keyword evidence="2" id="KW-1185">Reference proteome</keyword>
<comment type="caution">
    <text evidence="1">The sequence shown here is derived from an EMBL/GenBank/DDBJ whole genome shotgun (WGS) entry which is preliminary data.</text>
</comment>
<dbReference type="AlphaFoldDB" id="A0A4C1TLN4"/>
<dbReference type="Proteomes" id="UP000299102">
    <property type="component" value="Unassembled WGS sequence"/>
</dbReference>
<name>A0A4C1TLN4_EUMVA</name>
<dbReference type="EMBL" id="BGZK01000071">
    <property type="protein sequence ID" value="GBP15423.1"/>
    <property type="molecule type" value="Genomic_DNA"/>
</dbReference>
<sequence>MEGFFLCWPLDNCAGPVPCGFVSYDAGGKTDNGAVLEVTSWICEILHDRRWWILTAARSGRAVRQRHLPATTTTGGCPTCCAINTMMMARSLCLPAFR</sequence>
<accession>A0A4C1TLN4</accession>